<dbReference type="AlphaFoldDB" id="A0A288QT38"/>
<organism evidence="1 2">
    <name type="scientific">Weissella soli</name>
    <dbReference type="NCBI Taxonomy" id="155866"/>
    <lineage>
        <taxon>Bacteria</taxon>
        <taxon>Bacillati</taxon>
        <taxon>Bacillota</taxon>
        <taxon>Bacilli</taxon>
        <taxon>Lactobacillales</taxon>
        <taxon>Lactobacillaceae</taxon>
        <taxon>Weissella</taxon>
    </lineage>
</organism>
<protein>
    <submittedName>
        <fullName evidence="1">Uncharacterized protein</fullName>
    </submittedName>
</protein>
<accession>A0A288QT38</accession>
<keyword evidence="2" id="KW-1185">Reference proteome</keyword>
<dbReference type="EMBL" id="QRAS01000001">
    <property type="protein sequence ID" value="RDL11772.1"/>
    <property type="molecule type" value="Genomic_DNA"/>
</dbReference>
<reference evidence="1 2" key="1">
    <citation type="submission" date="2018-07" db="EMBL/GenBank/DDBJ databases">
        <title>Genomic Encyclopedia of Type Strains, Phase III (KMG-III): the genomes of soil and plant-associated and newly described type strains.</title>
        <authorList>
            <person name="Whitman W."/>
        </authorList>
    </citation>
    <scope>NUCLEOTIDE SEQUENCE [LARGE SCALE GENOMIC DNA]</scope>
    <source>
        <strain evidence="1 2">CECT 7031</strain>
    </source>
</reference>
<proteinExistence type="predicted"/>
<gene>
    <name evidence="1" type="ORF">DFP99_0190</name>
</gene>
<comment type="caution">
    <text evidence="1">The sequence shown here is derived from an EMBL/GenBank/DDBJ whole genome shotgun (WGS) entry which is preliminary data.</text>
</comment>
<dbReference type="KEGG" id="wso:WSWS_00561"/>
<dbReference type="RefSeq" id="WP_070229844.1">
    <property type="nucleotide sequence ID" value="NZ_BJYO01000002.1"/>
</dbReference>
<evidence type="ECO:0000313" key="2">
    <source>
        <dbReference type="Proteomes" id="UP000254912"/>
    </source>
</evidence>
<sequence>MSKRHVKNLVLFFMMSVVILLPQINQHAMILGDDSLFHLNRFYDTAMQLKDHNLQYFISMYGYFGSGRIVNALYGPGIAYLNGVLLLIGGSWFKYQLLSDLFVSMLAAISMYYLVNRAKIAQSLQPWLVILYMSSNGVLAWATDQQFLGWGTAILPIGIAVIIRLLQDDEPVNILEMAFSVAIMVQMHMLTAVIYVAVLAVIFLIRMVQSPQRWSMVRSASLAAVFALGLTANIWLGMLEVFGSNHVLSPTTQVTPMDHVLLINSNNYLSGLFKIIFGLQLGFVGLFFHKISRVNRWVTITGGILLLMTMPFLPWNWLFNHVPGLSIIQFPFRFLPFATALLIIGFGLSLTQIMAEIRTNGQDKWPSNHRLVPFFLTGLATVAVLVAANQVYDASQSWSNGTVVKTRVNVKQEVSNEQLKESFSNFYPLNTALENVWKPTPDYVPLPSGKIPAHPYYEYQLEIGDTRHAFTRTIRNGKMYVTWQQKKAGWQAVNVVKYAHTQLVLNKQSLSNKDIKLSDIGVVRVYGQAGKNVLQVQYQPQPFMRWGFIVLIVSWISWLGLAIYRHWKR</sequence>
<evidence type="ECO:0000313" key="1">
    <source>
        <dbReference type="EMBL" id="RDL11772.1"/>
    </source>
</evidence>
<dbReference type="GeneID" id="94545766"/>
<dbReference type="Proteomes" id="UP000254912">
    <property type="component" value="Unassembled WGS sequence"/>
</dbReference>
<name>A0A288QT38_9LACO</name>